<feature type="domain" description="ABC transporter" evidence="13">
    <location>
        <begin position="1203"/>
        <end position="1443"/>
    </location>
</feature>
<dbReference type="InterPro" id="IPR050173">
    <property type="entry name" value="ABC_transporter_C-like"/>
</dbReference>
<feature type="transmembrane region" description="Helical" evidence="12">
    <location>
        <begin position="542"/>
        <end position="564"/>
    </location>
</feature>
<dbReference type="GO" id="GO:0005886">
    <property type="term" value="C:plasma membrane"/>
    <property type="evidence" value="ECO:0007669"/>
    <property type="project" value="UniProtKB-SubCell"/>
</dbReference>
<keyword evidence="10" id="KW-0325">Glycoprotein</keyword>
<dbReference type="Pfam" id="PF00664">
    <property type="entry name" value="ABC_membrane"/>
    <property type="match status" value="1"/>
</dbReference>
<dbReference type="PROSITE" id="PS00211">
    <property type="entry name" value="ABC_TRANSPORTER_1"/>
    <property type="match status" value="2"/>
</dbReference>
<accession>A0AAJ0FZF5</accession>
<dbReference type="Pfam" id="PF00005">
    <property type="entry name" value="ABC_tran"/>
    <property type="match status" value="2"/>
</dbReference>
<feature type="domain" description="ABC transmembrane type-1" evidence="14">
    <location>
        <begin position="944"/>
        <end position="1164"/>
    </location>
</feature>
<comment type="subcellular location">
    <subcellularLocation>
        <location evidence="1">Cell membrane</location>
        <topology evidence="1">Multi-pass membrane protein</topology>
    </subcellularLocation>
</comment>
<dbReference type="InterPro" id="IPR011527">
    <property type="entry name" value="ABC1_TM_dom"/>
</dbReference>
<dbReference type="InterPro" id="IPR036640">
    <property type="entry name" value="ABC1_TM_sf"/>
</dbReference>
<reference evidence="15" key="1">
    <citation type="submission" date="2023-06" db="EMBL/GenBank/DDBJ databases">
        <title>Conoideocrella luteorostrata (Hypocreales: Clavicipitaceae), a potential biocontrol fungus for elongate hemlock scale in United States Christmas tree production areas.</title>
        <authorList>
            <person name="Barrett H."/>
            <person name="Lovett B."/>
            <person name="Macias A.M."/>
            <person name="Stajich J.E."/>
            <person name="Kasson M.T."/>
        </authorList>
    </citation>
    <scope>NUCLEOTIDE SEQUENCE</scope>
    <source>
        <strain evidence="15">ARSEF 14590</strain>
    </source>
</reference>
<dbReference type="GO" id="GO:0005524">
    <property type="term" value="F:ATP binding"/>
    <property type="evidence" value="ECO:0007669"/>
    <property type="project" value="UniProtKB-KW"/>
</dbReference>
<feature type="transmembrane region" description="Helical" evidence="12">
    <location>
        <begin position="936"/>
        <end position="957"/>
    </location>
</feature>
<dbReference type="Pfam" id="PF24357">
    <property type="entry name" value="TMD0_ABC"/>
    <property type="match status" value="1"/>
</dbReference>
<evidence type="ECO:0000256" key="7">
    <source>
        <dbReference type="ARBA" id="ARBA00022840"/>
    </source>
</evidence>
<evidence type="ECO:0000256" key="9">
    <source>
        <dbReference type="ARBA" id="ARBA00023136"/>
    </source>
</evidence>
<dbReference type="GO" id="GO:0016887">
    <property type="term" value="F:ATP hydrolysis activity"/>
    <property type="evidence" value="ECO:0007669"/>
    <property type="project" value="InterPro"/>
</dbReference>
<dbReference type="PROSITE" id="PS50929">
    <property type="entry name" value="ABC_TM1F"/>
    <property type="match status" value="2"/>
</dbReference>
<dbReference type="Gene3D" id="3.40.50.300">
    <property type="entry name" value="P-loop containing nucleotide triphosphate hydrolases"/>
    <property type="match status" value="2"/>
</dbReference>
<feature type="transmembrane region" description="Helical" evidence="12">
    <location>
        <begin position="1023"/>
        <end position="1043"/>
    </location>
</feature>
<keyword evidence="3" id="KW-0813">Transport</keyword>
<protein>
    <recommendedName>
        <fullName evidence="17">ABC transporter</fullName>
    </recommendedName>
</protein>
<dbReference type="FunFam" id="1.20.1560.10:FF:000066">
    <property type="entry name" value="ABC multidrug transporter (Eurofung)"/>
    <property type="match status" value="1"/>
</dbReference>
<evidence type="ECO:0000256" key="4">
    <source>
        <dbReference type="ARBA" id="ARBA00022475"/>
    </source>
</evidence>
<dbReference type="PROSITE" id="PS50893">
    <property type="entry name" value="ABC_TRANSPORTER_2"/>
    <property type="match status" value="2"/>
</dbReference>
<feature type="transmembrane region" description="Helical" evidence="12">
    <location>
        <begin position="37"/>
        <end position="56"/>
    </location>
</feature>
<organism evidence="15 16">
    <name type="scientific">Conoideocrella luteorostrata</name>
    <dbReference type="NCBI Taxonomy" id="1105319"/>
    <lineage>
        <taxon>Eukaryota</taxon>
        <taxon>Fungi</taxon>
        <taxon>Dikarya</taxon>
        <taxon>Ascomycota</taxon>
        <taxon>Pezizomycotina</taxon>
        <taxon>Sordariomycetes</taxon>
        <taxon>Hypocreomycetidae</taxon>
        <taxon>Hypocreales</taxon>
        <taxon>Clavicipitaceae</taxon>
        <taxon>Conoideocrella</taxon>
    </lineage>
</organism>
<evidence type="ECO:0000256" key="8">
    <source>
        <dbReference type="ARBA" id="ARBA00022989"/>
    </source>
</evidence>
<feature type="transmembrane region" description="Helical" evidence="12">
    <location>
        <begin position="135"/>
        <end position="154"/>
    </location>
</feature>
<dbReference type="Gene3D" id="1.20.1560.10">
    <property type="entry name" value="ABC transporter type 1, transmembrane domain"/>
    <property type="match status" value="2"/>
</dbReference>
<dbReference type="InterPro" id="IPR003439">
    <property type="entry name" value="ABC_transporter-like_ATP-bd"/>
</dbReference>
<dbReference type="InterPro" id="IPR003593">
    <property type="entry name" value="AAA+_ATPase"/>
</dbReference>
<feature type="domain" description="ABC transporter" evidence="13">
    <location>
        <begin position="617"/>
        <end position="841"/>
    </location>
</feature>
<feature type="transmembrane region" description="Helical" evidence="12">
    <location>
        <begin position="504"/>
        <end position="530"/>
    </location>
</feature>
<evidence type="ECO:0000256" key="10">
    <source>
        <dbReference type="ARBA" id="ARBA00023180"/>
    </source>
</evidence>
<evidence type="ECO:0000313" key="15">
    <source>
        <dbReference type="EMBL" id="KAK2600240.1"/>
    </source>
</evidence>
<dbReference type="SUPFAM" id="SSF52540">
    <property type="entry name" value="P-loop containing nucleoside triphosphate hydrolases"/>
    <property type="match status" value="2"/>
</dbReference>
<evidence type="ECO:0000259" key="14">
    <source>
        <dbReference type="PROSITE" id="PS50929"/>
    </source>
</evidence>
<evidence type="ECO:0000256" key="12">
    <source>
        <dbReference type="SAM" id="Phobius"/>
    </source>
</evidence>
<feature type="transmembrane region" description="Helical" evidence="12">
    <location>
        <begin position="160"/>
        <end position="178"/>
    </location>
</feature>
<keyword evidence="8 12" id="KW-1133">Transmembrane helix</keyword>
<dbReference type="CDD" id="cd18579">
    <property type="entry name" value="ABC_6TM_ABCC_D1"/>
    <property type="match status" value="1"/>
</dbReference>
<keyword evidence="4" id="KW-1003">Cell membrane</keyword>
<evidence type="ECO:0000256" key="2">
    <source>
        <dbReference type="ARBA" id="ARBA00009726"/>
    </source>
</evidence>
<evidence type="ECO:0000256" key="3">
    <source>
        <dbReference type="ARBA" id="ARBA00022448"/>
    </source>
</evidence>
<evidence type="ECO:0000259" key="13">
    <source>
        <dbReference type="PROSITE" id="PS50893"/>
    </source>
</evidence>
<feature type="transmembrane region" description="Helical" evidence="12">
    <location>
        <begin position="317"/>
        <end position="338"/>
    </location>
</feature>
<name>A0AAJ0FZF5_9HYPO</name>
<dbReference type="CDD" id="cd18580">
    <property type="entry name" value="ABC_6TM_ABCC_D2"/>
    <property type="match status" value="1"/>
</dbReference>
<keyword evidence="16" id="KW-1185">Reference proteome</keyword>
<dbReference type="EMBL" id="JASWJB010000079">
    <property type="protein sequence ID" value="KAK2600240.1"/>
    <property type="molecule type" value="Genomic_DNA"/>
</dbReference>
<evidence type="ECO:0000256" key="1">
    <source>
        <dbReference type="ARBA" id="ARBA00004651"/>
    </source>
</evidence>
<sequence>MTNAAWNGLASCDNSFGPSAATCSSPRFDFTLKFEHSVLSIAPGTFFLLCVLPRIVSLSQEPLKVSRLRLSYLKSAIYLSLTALQLTLLVLWSKSYELVKYTPIAASTFNLVDAIALATLSYLEHRRSVRPSTIILVYLLFSIAFDAVQCRSLWLVGANVIAPVYTGAIGIKSLALIFELKEKRGILLPPWDQLSPEMTGSIVNRSVFWWLNDLLTRGFRATLSGNSLYDTDAAMKSRRLLSKIQTARSAWSAPRIGFCRRNKLLFALIDAIRGPLMLAVFPRLCLIGFKFAQPFLLNRVVSYITSDKDSDLQKSTGFALVGATALIYLGIAISKGFYQHQLFRSLTMVRGALVSLVYAHTFHLDAIQSVKDKTAKTSNSASLTLVGPDVMSISNALEAFHEIWANPIEIILAIWLLSRELGPGSVGPVVAVTVCTFAMSKLSMRMGPAMKAWNVAIQARISTTSGILRHVKEFKMLGTVSSWLERIHTLRVAELDQSKKFRTLIAYMNMLGNTPTALSPIVTFGVAIALQHASSQQFTVTTAFTSLSIIGLIVAPLSHLLYAVPSFFGCLGSFERIETFANQNKGGGSIDAQSISDHESHSDIELTSVTRSNKLVMKASNVSFGIARQQEPILKDLDFTITLSTLTVVVGKVGSGKSMLLLGILGELEATGVLQRLFAGVSYCSQQTWLIQGSIKYNITGPKASNIDADWYQTVVEACALVRDFQELSSGDNTNALTLSGGQKQRVALARALYARKQVLVADDIFSGLDADTRHHIWIRVFGPSGLLRRLHATTILVTHMLDNLRDADQIIVLDRGRITHQGPYEVAHVAAALQVQQAEGTSITSHSELETSEMAQTRAQPESKDEDEQEAEDLARTGDSALYLFYFQSIGWKYALTAIFLAIIPTFLQQFTQIWLKWWTEANGGDSHASTGTYYGVYVALLFMFVNVIPRSAVWLHWKLLKTTLRASMAFFYHTDNGDLVNRFSQDMTLVDRELPTAVYTTFSAMLACIGEFILIVLGSKYLAATLPVTLIILYSLQKFYLSTSRQLRILDLQAKAPLYRQLLETTEGIVTIRAFGWQDIISQHSLEILDLSQRPHYLLLSIQRWLTLVLDLLVTISAVLLVVFAVVTNSTSSGYLAVAMYSVMGFSESLSNLLTSWTALETSLGAISRLKEFINTTPQEIEPEPAERIEVPLFWPLVGQIAWQNVGATYQRTEKSGESRDLILRDLSLTVKPGQKLAICGRTGSGKSSLLLTLFKLIDYTGEICIDGLDISRISTDKLRVGLNAVSQHPALYPGTLRSNLVLPSHDAARRPSDEQIIAVLELLQVWEVIQQFGSLNTNIENLSLSVGQQQLVCLARAILRKNESRILILDEAMSAVDSETEKLMVDALEREFADHTVLSVVHRLDTVRKYDTLVVLNAGRIVAVGLPGDMIDGNGRLLRL</sequence>
<dbReference type="GO" id="GO:0140359">
    <property type="term" value="F:ABC-type transporter activity"/>
    <property type="evidence" value="ECO:0007669"/>
    <property type="project" value="InterPro"/>
</dbReference>
<keyword evidence="5 12" id="KW-0812">Transmembrane</keyword>
<feature type="transmembrane region" description="Helical" evidence="12">
    <location>
        <begin position="264"/>
        <end position="289"/>
    </location>
</feature>
<evidence type="ECO:0000256" key="6">
    <source>
        <dbReference type="ARBA" id="ARBA00022741"/>
    </source>
</evidence>
<dbReference type="PANTHER" id="PTHR24223:SF399">
    <property type="entry name" value="ABC TRANSPORTER ATNG"/>
    <property type="match status" value="1"/>
</dbReference>
<dbReference type="InterPro" id="IPR056227">
    <property type="entry name" value="TMD0_ABC"/>
</dbReference>
<gene>
    <name evidence="15" type="ORF">QQS21_005036</name>
</gene>
<keyword evidence="9 12" id="KW-0472">Membrane</keyword>
<dbReference type="SMART" id="SM00382">
    <property type="entry name" value="AAA"/>
    <property type="match status" value="2"/>
</dbReference>
<dbReference type="PANTHER" id="PTHR24223">
    <property type="entry name" value="ATP-BINDING CASSETTE SUB-FAMILY C"/>
    <property type="match status" value="1"/>
</dbReference>
<comment type="caution">
    <text evidence="15">The sequence shown here is derived from an EMBL/GenBank/DDBJ whole genome shotgun (WGS) entry which is preliminary data.</text>
</comment>
<dbReference type="InterPro" id="IPR017871">
    <property type="entry name" value="ABC_transporter-like_CS"/>
</dbReference>
<proteinExistence type="inferred from homology"/>
<keyword evidence="7" id="KW-0067">ATP-binding</keyword>
<feature type="transmembrane region" description="Helical" evidence="12">
    <location>
        <begin position="895"/>
        <end position="916"/>
    </location>
</feature>
<dbReference type="InterPro" id="IPR044726">
    <property type="entry name" value="ABCC_6TM_D2"/>
</dbReference>
<feature type="transmembrane region" description="Helical" evidence="12">
    <location>
        <begin position="76"/>
        <end position="92"/>
    </location>
</feature>
<evidence type="ECO:0000256" key="11">
    <source>
        <dbReference type="SAM" id="MobiDB-lite"/>
    </source>
</evidence>
<dbReference type="FunFam" id="1.20.1560.10:FF:000055">
    <property type="entry name" value="ABC multidrug transporter (Eurofung)"/>
    <property type="match status" value="1"/>
</dbReference>
<comment type="similarity">
    <text evidence="2">Belongs to the ABC transporter superfamily. ABCC family. Conjugate transporter (TC 3.A.1.208) subfamily.</text>
</comment>
<feature type="domain" description="ABC transmembrane type-1" evidence="14">
    <location>
        <begin position="284"/>
        <end position="567"/>
    </location>
</feature>
<feature type="transmembrane region" description="Helical" evidence="12">
    <location>
        <begin position="1107"/>
        <end position="1129"/>
    </location>
</feature>
<evidence type="ECO:0000313" key="16">
    <source>
        <dbReference type="Proteomes" id="UP001251528"/>
    </source>
</evidence>
<dbReference type="Proteomes" id="UP001251528">
    <property type="component" value="Unassembled WGS sequence"/>
</dbReference>
<dbReference type="InterPro" id="IPR027417">
    <property type="entry name" value="P-loop_NTPase"/>
</dbReference>
<evidence type="ECO:0008006" key="17">
    <source>
        <dbReference type="Google" id="ProtNLM"/>
    </source>
</evidence>
<feature type="transmembrane region" description="Helical" evidence="12">
    <location>
        <begin position="104"/>
        <end position="123"/>
    </location>
</feature>
<keyword evidence="6" id="KW-0547">Nucleotide-binding</keyword>
<evidence type="ECO:0000256" key="5">
    <source>
        <dbReference type="ARBA" id="ARBA00022692"/>
    </source>
</evidence>
<feature type="region of interest" description="Disordered" evidence="11">
    <location>
        <begin position="845"/>
        <end position="870"/>
    </location>
</feature>
<dbReference type="InterPro" id="IPR044746">
    <property type="entry name" value="ABCC_6TM_D1"/>
</dbReference>
<dbReference type="SUPFAM" id="SSF90123">
    <property type="entry name" value="ABC transporter transmembrane region"/>
    <property type="match status" value="2"/>
</dbReference>
<dbReference type="FunFam" id="3.40.50.300:FF:002145">
    <property type="entry name" value="ABC transporter (MsbA subfamily)"/>
    <property type="match status" value="1"/>
</dbReference>